<dbReference type="SUPFAM" id="SSF103196">
    <property type="entry name" value="Roadblock/LC7 domain"/>
    <property type="match status" value="1"/>
</dbReference>
<organism evidence="1 2">
    <name type="scientific">Methanofollis formosanus</name>
    <dbReference type="NCBI Taxonomy" id="299308"/>
    <lineage>
        <taxon>Archaea</taxon>
        <taxon>Methanobacteriati</taxon>
        <taxon>Methanobacteriota</taxon>
        <taxon>Stenosarchaea group</taxon>
        <taxon>Methanomicrobia</taxon>
        <taxon>Methanomicrobiales</taxon>
        <taxon>Methanomicrobiaceae</taxon>
        <taxon>Methanofollis</taxon>
    </lineage>
</organism>
<evidence type="ECO:0008006" key="3">
    <source>
        <dbReference type="Google" id="ProtNLM"/>
    </source>
</evidence>
<protein>
    <recommendedName>
        <fullName evidence="3">Roadblock/LC7 domain-containing protein</fullName>
    </recommendedName>
</protein>
<accession>A0A8G1A116</accession>
<evidence type="ECO:0000313" key="1">
    <source>
        <dbReference type="EMBL" id="QYZ78461.1"/>
    </source>
</evidence>
<reference evidence="1" key="2">
    <citation type="submission" date="2019-03" db="EMBL/GenBank/DDBJ databases">
        <authorList>
            <person name="Chen S.-C."/>
            <person name="Wu S.-Y."/>
            <person name="Lai M.-C."/>
        </authorList>
    </citation>
    <scope>NUCLEOTIDE SEQUENCE</scope>
    <source>
        <strain evidence="1">ML15</strain>
    </source>
</reference>
<dbReference type="OrthoDB" id="106365at2157"/>
<dbReference type="EMBL" id="CP037968">
    <property type="protein sequence ID" value="QYZ78461.1"/>
    <property type="molecule type" value="Genomic_DNA"/>
</dbReference>
<name>A0A8G1A116_9EURY</name>
<evidence type="ECO:0000313" key="2">
    <source>
        <dbReference type="Proteomes" id="UP000826709"/>
    </source>
</evidence>
<dbReference type="AlphaFoldDB" id="A0A8G1A116"/>
<reference evidence="1" key="1">
    <citation type="journal article" date="2005" name="Int. J. Syst. Evol. Microbiol.">
        <title>Methanofollis formosanus sp. nov., isolated from a fish pond.</title>
        <authorList>
            <person name="Wu S.Y."/>
            <person name="Chen S.C."/>
            <person name="Lai M.C."/>
        </authorList>
    </citation>
    <scope>NUCLEOTIDE SEQUENCE</scope>
    <source>
        <strain evidence="1">ML15</strain>
    </source>
</reference>
<dbReference type="KEGG" id="mfk:E2N92_02960"/>
<proteinExistence type="predicted"/>
<dbReference type="RefSeq" id="WP_220682221.1">
    <property type="nucleotide sequence ID" value="NZ_CP037968.1"/>
</dbReference>
<gene>
    <name evidence="1" type="ORF">E2N92_02960</name>
</gene>
<dbReference type="Proteomes" id="UP000826709">
    <property type="component" value="Chromosome"/>
</dbReference>
<sequence length="221" mass="23490">MTVELPEGASLGTMQAPLTWIFSHTGKFVGKVAVEVQGGNGFLLVRKGEVLAYWFRSGGVVLRGNAAREYLLSQEAVDLTLCRYTTEEFSAAREWCTEHGVQIAGRKAEPTPVAAPPVQSRPPPVPSWSDAGIMMVGRCGAGGLEVLAGRRPADLDEHALCSALGTARDLADVLGIGAVSDFTLETRSGTFLVTDDDDGVLCLIAAPDVPFGRVKALLQHR</sequence>
<keyword evidence="2" id="KW-1185">Reference proteome</keyword>